<dbReference type="CDD" id="cd19481">
    <property type="entry name" value="RecA-like_protease"/>
    <property type="match status" value="1"/>
</dbReference>
<dbReference type="Proteomes" id="UP000256645">
    <property type="component" value="Unassembled WGS sequence"/>
</dbReference>
<dbReference type="AlphaFoldDB" id="A0A3D8SFI7"/>
<evidence type="ECO:0000256" key="1">
    <source>
        <dbReference type="SAM" id="MobiDB-lite"/>
    </source>
</evidence>
<dbReference type="Gene3D" id="3.40.50.300">
    <property type="entry name" value="P-loop containing nucleotide triphosphate hydrolases"/>
    <property type="match status" value="1"/>
</dbReference>
<dbReference type="Pfam" id="PF22942">
    <property type="entry name" value="DUF7025"/>
    <property type="match status" value="1"/>
</dbReference>
<dbReference type="PANTHER" id="PTHR46411:SF2">
    <property type="entry name" value="AAA+ ATPASE DOMAIN-CONTAINING PROTEIN"/>
    <property type="match status" value="1"/>
</dbReference>
<dbReference type="SUPFAM" id="SSF52540">
    <property type="entry name" value="P-loop containing nucleoside triphosphate hydrolases"/>
    <property type="match status" value="1"/>
</dbReference>
<protein>
    <recommendedName>
        <fullName evidence="2">AAA+ ATPase domain-containing protein</fullName>
    </recommendedName>
</protein>
<feature type="compositionally biased region" description="Basic and acidic residues" evidence="1">
    <location>
        <begin position="716"/>
        <end position="735"/>
    </location>
</feature>
<sequence length="735" mass="83459">MPPEAPKGHQQSQLEKEREKSFLGKNMTANQKTPLEALSSGVASDDSALDGLQAPPTFGGKILYRYIVRNGDGEVIEKIEDDKPIQMRRIELAPATKQTVLEVVTTKSPNPGYGIMEGRAPTLTETCLKIHSPFLINAMRELIAYYPDLSLNKEPVEIRSPYGPLFHYMEAFQGYKTKQPSSHSQETIDTTNEHIDMLLKLLSTELGGEIQVELERHKRNPPVCTWENLWLLYPYGEIVWLQEPNKEPRPAITADICASGTVTIANIHFNAAMSLCPRSDTIEVQKFEGEREISTLNICPRSFSNIPAELEKKYIDRGKIYGELCKPSYKEYFGSARTAGGEELHVAGKVMIDQQSWNSRGDIWREEFPYYKIDAVGIGCECAACLSIVKPRRVIPMLDWLNNPFNPIFRQQVTDDFYLICSAEIGGYALQERKWVSLHLDRVSEPAIDPSPFENLVLEDETKETIEALVSNYIQTDAKAQSWSTDFIKSKGEGRIFLLHGSPGVGKTCTAECVADLIRRPLLSLTCGDMGITADEVEATFKDFIDLGEKWGAVVLMDEADIYLEQRTSESLQRNSLVSVFLRTLEYFRGILFLTTNRIGVFDEAFISRIHVALHYKKLNNDYRKKIWQKNFTRLEKEGTVTVAMATVIYAVTDSDVMAVEWNGREIRNAFQTAVALAQYEARKHNKDKVVLEVEHLKRVVKMSQKFKGYLASTHKNQDEHKRARVDERRNDDFV</sequence>
<dbReference type="InterPro" id="IPR056599">
    <property type="entry name" value="AAA_lid_fung"/>
</dbReference>
<comment type="caution">
    <text evidence="3">The sequence shown here is derived from an EMBL/GenBank/DDBJ whole genome shotgun (WGS) entry which is preliminary data.</text>
</comment>
<feature type="domain" description="AAA+ ATPase" evidence="2">
    <location>
        <begin position="493"/>
        <end position="620"/>
    </location>
</feature>
<proteinExistence type="predicted"/>
<dbReference type="InterPro" id="IPR003959">
    <property type="entry name" value="ATPase_AAA_core"/>
</dbReference>
<dbReference type="GO" id="GO:0005524">
    <property type="term" value="F:ATP binding"/>
    <property type="evidence" value="ECO:0007669"/>
    <property type="project" value="InterPro"/>
</dbReference>
<dbReference type="InterPro" id="IPR027417">
    <property type="entry name" value="P-loop_NTPase"/>
</dbReference>
<dbReference type="InterPro" id="IPR054289">
    <property type="entry name" value="DUF7025"/>
</dbReference>
<gene>
    <name evidence="3" type="ORF">BP6252_02474</name>
</gene>
<dbReference type="Pfam" id="PF23232">
    <property type="entry name" value="AAA_lid_13"/>
    <property type="match status" value="1"/>
</dbReference>
<dbReference type="STRING" id="1849047.A0A3D8SFI7"/>
<reference evidence="3 4" key="1">
    <citation type="journal article" date="2018" name="IMA Fungus">
        <title>IMA Genome-F 9: Draft genome sequence of Annulohypoxylon stygium, Aspergillus mulundensis, Berkeleyomyces basicola (syn. Thielaviopsis basicola), Ceratocystis smalleyi, two Cercospora beticola strains, Coleophoma cylindrospora, Fusarium fracticaudum, Phialophora cf. hyalina, and Morchella septimelata.</title>
        <authorList>
            <person name="Wingfield B.D."/>
            <person name="Bills G.F."/>
            <person name="Dong Y."/>
            <person name="Huang W."/>
            <person name="Nel W.J."/>
            <person name="Swalarsk-Parry B.S."/>
            <person name="Vaghefi N."/>
            <person name="Wilken P.M."/>
            <person name="An Z."/>
            <person name="de Beer Z.W."/>
            <person name="De Vos L."/>
            <person name="Chen L."/>
            <person name="Duong T.A."/>
            <person name="Gao Y."/>
            <person name="Hammerbacher A."/>
            <person name="Kikkert J.R."/>
            <person name="Li Y."/>
            <person name="Li H."/>
            <person name="Li K."/>
            <person name="Li Q."/>
            <person name="Liu X."/>
            <person name="Ma X."/>
            <person name="Naidoo K."/>
            <person name="Pethybridge S.J."/>
            <person name="Sun J."/>
            <person name="Steenkamp E.T."/>
            <person name="van der Nest M.A."/>
            <person name="van Wyk S."/>
            <person name="Wingfield M.J."/>
            <person name="Xiong C."/>
            <person name="Yue Q."/>
            <person name="Zhang X."/>
        </authorList>
    </citation>
    <scope>NUCLEOTIDE SEQUENCE [LARGE SCALE GENOMIC DNA]</scope>
    <source>
        <strain evidence="3 4">BP6252</strain>
    </source>
</reference>
<organism evidence="3 4">
    <name type="scientific">Coleophoma cylindrospora</name>
    <dbReference type="NCBI Taxonomy" id="1849047"/>
    <lineage>
        <taxon>Eukaryota</taxon>
        <taxon>Fungi</taxon>
        <taxon>Dikarya</taxon>
        <taxon>Ascomycota</taxon>
        <taxon>Pezizomycotina</taxon>
        <taxon>Leotiomycetes</taxon>
        <taxon>Helotiales</taxon>
        <taxon>Dermateaceae</taxon>
        <taxon>Coleophoma</taxon>
    </lineage>
</organism>
<dbReference type="SMART" id="SM00382">
    <property type="entry name" value="AAA"/>
    <property type="match status" value="1"/>
</dbReference>
<evidence type="ECO:0000313" key="4">
    <source>
        <dbReference type="Proteomes" id="UP000256645"/>
    </source>
</evidence>
<dbReference type="PANTHER" id="PTHR46411">
    <property type="entry name" value="FAMILY ATPASE, PUTATIVE-RELATED"/>
    <property type="match status" value="1"/>
</dbReference>
<accession>A0A3D8SFI7</accession>
<evidence type="ECO:0000259" key="2">
    <source>
        <dbReference type="SMART" id="SM00382"/>
    </source>
</evidence>
<keyword evidence="4" id="KW-1185">Reference proteome</keyword>
<feature type="region of interest" description="Disordered" evidence="1">
    <location>
        <begin position="1"/>
        <end position="34"/>
    </location>
</feature>
<name>A0A3D8SFI7_9HELO</name>
<dbReference type="EMBL" id="PDLM01000002">
    <property type="protein sequence ID" value="RDW84884.1"/>
    <property type="molecule type" value="Genomic_DNA"/>
</dbReference>
<dbReference type="GO" id="GO:0016887">
    <property type="term" value="F:ATP hydrolysis activity"/>
    <property type="evidence" value="ECO:0007669"/>
    <property type="project" value="InterPro"/>
</dbReference>
<dbReference type="Pfam" id="PF00004">
    <property type="entry name" value="AAA"/>
    <property type="match status" value="1"/>
</dbReference>
<feature type="region of interest" description="Disordered" evidence="1">
    <location>
        <begin position="712"/>
        <end position="735"/>
    </location>
</feature>
<dbReference type="InterPro" id="IPR003593">
    <property type="entry name" value="AAA+_ATPase"/>
</dbReference>
<evidence type="ECO:0000313" key="3">
    <source>
        <dbReference type="EMBL" id="RDW84884.1"/>
    </source>
</evidence>
<dbReference type="OrthoDB" id="10042665at2759"/>